<proteinExistence type="predicted"/>
<accession>I4D1Q7</accession>
<protein>
    <submittedName>
        <fullName evidence="2">Uncharacterized protein</fullName>
    </submittedName>
</protein>
<sequence>MLTWISMIILSIFLISCAVVIVTSCYQIFKLIRQFPGERDMAIKQRQLKISHG</sequence>
<gene>
    <name evidence="2" type="ordered locus">Desaci_0670</name>
</gene>
<dbReference type="AlphaFoldDB" id="I4D1Q7"/>
<evidence type="ECO:0000313" key="2">
    <source>
        <dbReference type="EMBL" id="AFM39731.1"/>
    </source>
</evidence>
<name>I4D1Q7_DESAJ</name>
<reference evidence="2 3" key="1">
    <citation type="journal article" date="2012" name="J. Bacteriol.">
        <title>Complete genome sequences of Desulfosporosinus orientis DSM765T, Desulfosporosinus youngiae DSM17734T, Desulfosporosinus meridiei DSM13257T, and Desulfosporosinus acidiphilus DSM22704T.</title>
        <authorList>
            <person name="Pester M."/>
            <person name="Brambilla E."/>
            <person name="Alazard D."/>
            <person name="Rattei T."/>
            <person name="Weinmaier T."/>
            <person name="Han J."/>
            <person name="Lucas S."/>
            <person name="Lapidus A."/>
            <person name="Cheng J.F."/>
            <person name="Goodwin L."/>
            <person name="Pitluck S."/>
            <person name="Peters L."/>
            <person name="Ovchinnikova G."/>
            <person name="Teshima H."/>
            <person name="Detter J.C."/>
            <person name="Han C.S."/>
            <person name="Tapia R."/>
            <person name="Land M.L."/>
            <person name="Hauser L."/>
            <person name="Kyrpides N.C."/>
            <person name="Ivanova N.N."/>
            <person name="Pagani I."/>
            <person name="Huntmann M."/>
            <person name="Wei C.L."/>
            <person name="Davenport K.W."/>
            <person name="Daligault H."/>
            <person name="Chain P.S."/>
            <person name="Chen A."/>
            <person name="Mavromatis K."/>
            <person name="Markowitz V."/>
            <person name="Szeto E."/>
            <person name="Mikhailova N."/>
            <person name="Pati A."/>
            <person name="Wagner M."/>
            <person name="Woyke T."/>
            <person name="Ollivier B."/>
            <person name="Klenk H.P."/>
            <person name="Spring S."/>
            <person name="Loy A."/>
        </authorList>
    </citation>
    <scope>NUCLEOTIDE SEQUENCE [LARGE SCALE GENOMIC DNA]</scope>
    <source>
        <strain evidence="3">DSM 22704 / JCM 16185 / SJ4</strain>
    </source>
</reference>
<dbReference type="EMBL" id="CP003639">
    <property type="protein sequence ID" value="AFM39731.1"/>
    <property type="molecule type" value="Genomic_DNA"/>
</dbReference>
<keyword evidence="1" id="KW-0812">Transmembrane</keyword>
<evidence type="ECO:0000256" key="1">
    <source>
        <dbReference type="SAM" id="Phobius"/>
    </source>
</evidence>
<dbReference type="Proteomes" id="UP000002892">
    <property type="component" value="Chromosome"/>
</dbReference>
<keyword evidence="3" id="KW-1185">Reference proteome</keyword>
<keyword evidence="1" id="KW-0472">Membrane</keyword>
<evidence type="ECO:0000313" key="3">
    <source>
        <dbReference type="Proteomes" id="UP000002892"/>
    </source>
</evidence>
<dbReference type="KEGG" id="dai:Desaci_0670"/>
<keyword evidence="1" id="KW-1133">Transmembrane helix</keyword>
<dbReference type="RefSeq" id="WP_014825743.1">
    <property type="nucleotide sequence ID" value="NC_018068.1"/>
</dbReference>
<organism evidence="2 3">
    <name type="scientific">Desulfosporosinus acidiphilus (strain DSM 22704 / JCM 16185 / SJ4)</name>
    <dbReference type="NCBI Taxonomy" id="646529"/>
    <lineage>
        <taxon>Bacteria</taxon>
        <taxon>Bacillati</taxon>
        <taxon>Bacillota</taxon>
        <taxon>Clostridia</taxon>
        <taxon>Eubacteriales</taxon>
        <taxon>Desulfitobacteriaceae</taxon>
        <taxon>Desulfosporosinus</taxon>
    </lineage>
</organism>
<dbReference type="HOGENOM" id="CLU_3060832_0_0_9"/>
<feature type="transmembrane region" description="Helical" evidence="1">
    <location>
        <begin position="6"/>
        <end position="29"/>
    </location>
</feature>